<sequence length="349" mass="38689">MSHTILITGVSGYLGGSLLTQLTRTNLPPHKRLYALVRSKEQAEAVRRYDSEPLILDLRDEERVTKSIIDAKISIIYFLVDAVKSEHQITMIKALGEVKNQTGQDVHFLHTTGAKMFSQHAGFPTDRKILDTDSKLYELQKSAEPPHEIMAQALSTNNTIIETAKSYRVRSYLFIPCIVYGEGEGFGNRISIQTTAVIKSAKNLRAVYHVNPEGAIWPVCHVRDTTALYVELLRSILSGEDLEYGQNGYYLASSGSVAWADIYSAIAKALARRNVVDSEVVKRADDATLAKMGEALNCPKELVVVQLGGTCTLGTDRAYRVGWEPKCSPEYILDAADAEVELVLRNIKN</sequence>
<evidence type="ECO:0000313" key="3">
    <source>
        <dbReference type="Proteomes" id="UP000800039"/>
    </source>
</evidence>
<dbReference type="GO" id="GO:0005737">
    <property type="term" value="C:cytoplasm"/>
    <property type="evidence" value="ECO:0007669"/>
    <property type="project" value="TreeGrafter"/>
</dbReference>
<organism evidence="2 3">
    <name type="scientific">Cucurbitaria berberidis CBS 394.84</name>
    <dbReference type="NCBI Taxonomy" id="1168544"/>
    <lineage>
        <taxon>Eukaryota</taxon>
        <taxon>Fungi</taxon>
        <taxon>Dikarya</taxon>
        <taxon>Ascomycota</taxon>
        <taxon>Pezizomycotina</taxon>
        <taxon>Dothideomycetes</taxon>
        <taxon>Pleosporomycetidae</taxon>
        <taxon>Pleosporales</taxon>
        <taxon>Pleosporineae</taxon>
        <taxon>Cucurbitariaceae</taxon>
        <taxon>Cucurbitaria</taxon>
    </lineage>
</organism>
<dbReference type="SUPFAM" id="SSF51735">
    <property type="entry name" value="NAD(P)-binding Rossmann-fold domains"/>
    <property type="match status" value="1"/>
</dbReference>
<name>A0A9P4LE31_9PLEO</name>
<keyword evidence="3" id="KW-1185">Reference proteome</keyword>
<dbReference type="EMBL" id="ML976614">
    <property type="protein sequence ID" value="KAF1851423.1"/>
    <property type="molecule type" value="Genomic_DNA"/>
</dbReference>
<comment type="caution">
    <text evidence="2">The sequence shown here is derived from an EMBL/GenBank/DDBJ whole genome shotgun (WGS) entry which is preliminary data.</text>
</comment>
<dbReference type="GO" id="GO:0004029">
    <property type="term" value="F:aldehyde dehydrogenase (NAD+) activity"/>
    <property type="evidence" value="ECO:0007669"/>
    <property type="project" value="TreeGrafter"/>
</dbReference>
<dbReference type="Pfam" id="PF01370">
    <property type="entry name" value="Epimerase"/>
    <property type="match status" value="1"/>
</dbReference>
<dbReference type="GeneID" id="63855462"/>
<evidence type="ECO:0000313" key="2">
    <source>
        <dbReference type="EMBL" id="KAF1851423.1"/>
    </source>
</evidence>
<reference evidence="2" key="1">
    <citation type="submission" date="2020-01" db="EMBL/GenBank/DDBJ databases">
        <authorList>
            <consortium name="DOE Joint Genome Institute"/>
            <person name="Haridas S."/>
            <person name="Albert R."/>
            <person name="Binder M."/>
            <person name="Bloem J."/>
            <person name="Labutti K."/>
            <person name="Salamov A."/>
            <person name="Andreopoulos B."/>
            <person name="Baker S.E."/>
            <person name="Barry K."/>
            <person name="Bills G."/>
            <person name="Bluhm B.H."/>
            <person name="Cannon C."/>
            <person name="Castanera R."/>
            <person name="Culley D.E."/>
            <person name="Daum C."/>
            <person name="Ezra D."/>
            <person name="Gonzalez J.B."/>
            <person name="Henrissat B."/>
            <person name="Kuo A."/>
            <person name="Liang C."/>
            <person name="Lipzen A."/>
            <person name="Lutzoni F."/>
            <person name="Magnuson J."/>
            <person name="Mondo S."/>
            <person name="Nolan M."/>
            <person name="Ohm R."/>
            <person name="Pangilinan J."/>
            <person name="Park H.-J."/>
            <person name="Ramirez L."/>
            <person name="Alfaro M."/>
            <person name="Sun H."/>
            <person name="Tritt A."/>
            <person name="Yoshinaga Y."/>
            <person name="Zwiers L.-H."/>
            <person name="Turgeon B.G."/>
            <person name="Goodwin S.B."/>
            <person name="Spatafora J.W."/>
            <person name="Crous P.W."/>
            <person name="Grigoriev I.V."/>
        </authorList>
    </citation>
    <scope>NUCLEOTIDE SEQUENCE</scope>
    <source>
        <strain evidence="2">CBS 394.84</strain>
    </source>
</reference>
<dbReference type="InterPro" id="IPR051783">
    <property type="entry name" value="NAD(P)-dependent_oxidoreduct"/>
</dbReference>
<gene>
    <name evidence="2" type="ORF">K460DRAFT_424112</name>
</gene>
<dbReference type="Gene3D" id="3.40.50.720">
    <property type="entry name" value="NAD(P)-binding Rossmann-like Domain"/>
    <property type="match status" value="1"/>
</dbReference>
<dbReference type="InterPro" id="IPR036291">
    <property type="entry name" value="NAD(P)-bd_dom_sf"/>
</dbReference>
<dbReference type="RefSeq" id="XP_040793986.1">
    <property type="nucleotide sequence ID" value="XM_040938212.1"/>
</dbReference>
<dbReference type="Proteomes" id="UP000800039">
    <property type="component" value="Unassembled WGS sequence"/>
</dbReference>
<feature type="domain" description="NAD-dependent epimerase/dehydratase" evidence="1">
    <location>
        <begin position="5"/>
        <end position="240"/>
    </location>
</feature>
<dbReference type="PANTHER" id="PTHR48079">
    <property type="entry name" value="PROTEIN YEEZ"/>
    <property type="match status" value="1"/>
</dbReference>
<evidence type="ECO:0000259" key="1">
    <source>
        <dbReference type="Pfam" id="PF01370"/>
    </source>
</evidence>
<dbReference type="AlphaFoldDB" id="A0A9P4LE31"/>
<accession>A0A9P4LE31</accession>
<protein>
    <submittedName>
        <fullName evidence="2">NAD(P)-binding protein</fullName>
    </submittedName>
</protein>
<dbReference type="InterPro" id="IPR001509">
    <property type="entry name" value="Epimerase_deHydtase"/>
</dbReference>
<dbReference type="PANTHER" id="PTHR48079:SF6">
    <property type="entry name" value="NAD(P)-BINDING DOMAIN-CONTAINING PROTEIN-RELATED"/>
    <property type="match status" value="1"/>
</dbReference>
<proteinExistence type="predicted"/>
<dbReference type="OrthoDB" id="10262413at2759"/>